<dbReference type="EMBL" id="JBHTOC010000001">
    <property type="protein sequence ID" value="MFD1428923.1"/>
    <property type="molecule type" value="Genomic_DNA"/>
</dbReference>
<proteinExistence type="predicted"/>
<evidence type="ECO:0000313" key="1">
    <source>
        <dbReference type="EMBL" id="MFD1428923.1"/>
    </source>
</evidence>
<protein>
    <submittedName>
        <fullName evidence="1">DUF1788 domain-containing protein</fullName>
    </submittedName>
</protein>
<name>A0ABW4CEE1_9LACO</name>
<accession>A0ABW4CEE1</accession>
<dbReference type="Proteomes" id="UP001597196">
    <property type="component" value="Unassembled WGS sequence"/>
</dbReference>
<reference evidence="2" key="1">
    <citation type="journal article" date="2019" name="Int. J. Syst. Evol. Microbiol.">
        <title>The Global Catalogue of Microorganisms (GCM) 10K type strain sequencing project: providing services to taxonomists for standard genome sequencing and annotation.</title>
        <authorList>
            <consortium name="The Broad Institute Genomics Platform"/>
            <consortium name="The Broad Institute Genome Sequencing Center for Infectious Disease"/>
            <person name="Wu L."/>
            <person name="Ma J."/>
        </authorList>
    </citation>
    <scope>NUCLEOTIDE SEQUENCE [LARGE SCALE GENOMIC DNA]</scope>
    <source>
        <strain evidence="2">CCM 8980</strain>
    </source>
</reference>
<comment type="caution">
    <text evidence="1">The sequence shown here is derived from an EMBL/GenBank/DDBJ whole genome shotgun (WGS) entry which is preliminary data.</text>
</comment>
<organism evidence="1 2">
    <name type="scientific">Lacticaseibacillus mingshuiensis</name>
    <dbReference type="NCBI Taxonomy" id="2799574"/>
    <lineage>
        <taxon>Bacteria</taxon>
        <taxon>Bacillati</taxon>
        <taxon>Bacillota</taxon>
        <taxon>Bacilli</taxon>
        <taxon>Lactobacillales</taxon>
        <taxon>Lactobacillaceae</taxon>
        <taxon>Lacticaseibacillus</taxon>
    </lineage>
</organism>
<gene>
    <name evidence="1" type="ORF">ACFQ4P_01500</name>
</gene>
<keyword evidence="2" id="KW-1185">Reference proteome</keyword>
<sequence>MADLNRDFDRLREKIRQPAFQRNQGLSNEVGYYIFDYRPKDELIVRENVAAIAKESTVATIGANVQVFDLFDIMMTIVDGFGYRAAFEKMEVEDGMSRVIIEMNNIMRMNQEENRIVQYIEDHLDKTQPTIIFLTGVGKVFPLIRSHKVLNTLNQVIDTSPVVMFYPGVYNGTNLKMFGELEDDHYYRAFGLRMGWNDHED</sequence>
<dbReference type="RefSeq" id="WP_203626030.1">
    <property type="nucleotide sequence ID" value="NZ_BOLQ01000001.1"/>
</dbReference>
<dbReference type="Pfam" id="PF08747">
    <property type="entry name" value="BrxB"/>
    <property type="match status" value="1"/>
</dbReference>
<evidence type="ECO:0000313" key="2">
    <source>
        <dbReference type="Proteomes" id="UP001597196"/>
    </source>
</evidence>
<dbReference type="InterPro" id="IPR014858">
    <property type="entry name" value="BrxB"/>
</dbReference>